<organism evidence="2 3">
    <name type="scientific">Dorcoceras hygrometricum</name>
    <dbReference type="NCBI Taxonomy" id="472368"/>
    <lineage>
        <taxon>Eukaryota</taxon>
        <taxon>Viridiplantae</taxon>
        <taxon>Streptophyta</taxon>
        <taxon>Embryophyta</taxon>
        <taxon>Tracheophyta</taxon>
        <taxon>Spermatophyta</taxon>
        <taxon>Magnoliopsida</taxon>
        <taxon>eudicotyledons</taxon>
        <taxon>Gunneridae</taxon>
        <taxon>Pentapetalae</taxon>
        <taxon>asterids</taxon>
        <taxon>lamiids</taxon>
        <taxon>Lamiales</taxon>
        <taxon>Gesneriaceae</taxon>
        <taxon>Didymocarpoideae</taxon>
        <taxon>Trichosporeae</taxon>
        <taxon>Loxocarpinae</taxon>
        <taxon>Dorcoceras</taxon>
    </lineage>
</organism>
<sequence>MEKLYDHRFQRTDQWMPVYSWLESLDTDEVIKSADVADWLNANPEIRDHLYARHSRYHLMHYIKKCHVKILKRKEKQGLIVAKLPPPTRVHQNVQVKAAESPHSTVNNPSTIPNSSEMYRAKQSEASRKYDIWEATATRRECSYSYPHSAMPRMPRKCTLAHTTLSSIADPTSGRRNEGGLGDGLEDVEEMVDRQGVLNAEELS</sequence>
<reference evidence="2 3" key="1">
    <citation type="journal article" date="2015" name="Proc. Natl. Acad. Sci. U.S.A.">
        <title>The resurrection genome of Boea hygrometrica: A blueprint for survival of dehydration.</title>
        <authorList>
            <person name="Xiao L."/>
            <person name="Yang G."/>
            <person name="Zhang L."/>
            <person name="Yang X."/>
            <person name="Zhao S."/>
            <person name="Ji Z."/>
            <person name="Zhou Q."/>
            <person name="Hu M."/>
            <person name="Wang Y."/>
            <person name="Chen M."/>
            <person name="Xu Y."/>
            <person name="Jin H."/>
            <person name="Xiao X."/>
            <person name="Hu G."/>
            <person name="Bao F."/>
            <person name="Hu Y."/>
            <person name="Wan P."/>
            <person name="Li L."/>
            <person name="Deng X."/>
            <person name="Kuang T."/>
            <person name="Xiang C."/>
            <person name="Zhu J.K."/>
            <person name="Oliver M.J."/>
            <person name="He Y."/>
        </authorList>
    </citation>
    <scope>NUCLEOTIDE SEQUENCE [LARGE SCALE GENOMIC DNA]</scope>
    <source>
        <strain evidence="3">cv. XS01</strain>
    </source>
</reference>
<name>A0A2Z7AQS1_9LAMI</name>
<dbReference type="Proteomes" id="UP000250235">
    <property type="component" value="Unassembled WGS sequence"/>
</dbReference>
<dbReference type="AlphaFoldDB" id="A0A2Z7AQS1"/>
<evidence type="ECO:0000313" key="2">
    <source>
        <dbReference type="EMBL" id="KZV21697.1"/>
    </source>
</evidence>
<dbReference type="EMBL" id="KV014877">
    <property type="protein sequence ID" value="KZV21697.1"/>
    <property type="molecule type" value="Genomic_DNA"/>
</dbReference>
<accession>A0A2Z7AQS1</accession>
<keyword evidence="3" id="KW-1185">Reference proteome</keyword>
<protein>
    <submittedName>
        <fullName evidence="2">Uncharacterized protein</fullName>
    </submittedName>
</protein>
<feature type="region of interest" description="Disordered" evidence="1">
    <location>
        <begin position="166"/>
        <end position="204"/>
    </location>
</feature>
<dbReference type="OrthoDB" id="1886825at2759"/>
<proteinExistence type="predicted"/>
<gene>
    <name evidence="2" type="ORF">F511_02855</name>
</gene>
<evidence type="ECO:0000313" key="3">
    <source>
        <dbReference type="Proteomes" id="UP000250235"/>
    </source>
</evidence>
<evidence type="ECO:0000256" key="1">
    <source>
        <dbReference type="SAM" id="MobiDB-lite"/>
    </source>
</evidence>